<feature type="region of interest" description="Disordered" evidence="1">
    <location>
        <begin position="2466"/>
        <end position="2497"/>
    </location>
</feature>
<dbReference type="GeneID" id="40305229"/>
<keyword evidence="2" id="KW-1133">Transmembrane helix</keyword>
<gene>
    <name evidence="3" type="ORF">BESB_001660</name>
</gene>
<evidence type="ECO:0000256" key="1">
    <source>
        <dbReference type="SAM" id="MobiDB-lite"/>
    </source>
</evidence>
<proteinExistence type="predicted"/>
<feature type="region of interest" description="Disordered" evidence="1">
    <location>
        <begin position="390"/>
        <end position="410"/>
    </location>
</feature>
<dbReference type="GO" id="GO:0005737">
    <property type="term" value="C:cytoplasm"/>
    <property type="evidence" value="ECO:0007669"/>
    <property type="project" value="TreeGrafter"/>
</dbReference>
<dbReference type="VEuPathDB" id="ToxoDB:BESB_001660"/>
<feature type="region of interest" description="Disordered" evidence="1">
    <location>
        <begin position="1012"/>
        <end position="1108"/>
    </location>
</feature>
<feature type="region of interest" description="Disordered" evidence="1">
    <location>
        <begin position="822"/>
        <end position="907"/>
    </location>
</feature>
<keyword evidence="2" id="KW-0812">Transmembrane</keyword>
<dbReference type="EMBL" id="NWUJ01000001">
    <property type="protein sequence ID" value="PFH37824.1"/>
    <property type="molecule type" value="Genomic_DNA"/>
</dbReference>
<feature type="compositionally biased region" description="Polar residues" evidence="1">
    <location>
        <begin position="2542"/>
        <end position="2556"/>
    </location>
</feature>
<feature type="compositionally biased region" description="Low complexity" evidence="1">
    <location>
        <begin position="1964"/>
        <end position="1976"/>
    </location>
</feature>
<dbReference type="GO" id="GO:0070006">
    <property type="term" value="F:metalloaminopeptidase activity"/>
    <property type="evidence" value="ECO:0007669"/>
    <property type="project" value="TreeGrafter"/>
</dbReference>
<feature type="region of interest" description="Disordered" evidence="1">
    <location>
        <begin position="751"/>
        <end position="774"/>
    </location>
</feature>
<accession>A0A2A9MKR2</accession>
<dbReference type="InterPro" id="IPR042097">
    <property type="entry name" value="Aminopeptidase_N-like_N_sf"/>
</dbReference>
<comment type="caution">
    <text evidence="3">The sequence shown here is derived from an EMBL/GenBank/DDBJ whole genome shotgun (WGS) entry which is preliminary data.</text>
</comment>
<feature type="compositionally biased region" description="Polar residues" evidence="1">
    <location>
        <begin position="1909"/>
        <end position="1919"/>
    </location>
</feature>
<dbReference type="GO" id="GO:0043171">
    <property type="term" value="P:peptide catabolic process"/>
    <property type="evidence" value="ECO:0007669"/>
    <property type="project" value="TreeGrafter"/>
</dbReference>
<feature type="compositionally biased region" description="Low complexity" evidence="1">
    <location>
        <begin position="2474"/>
        <end position="2483"/>
    </location>
</feature>
<dbReference type="RefSeq" id="XP_029221833.1">
    <property type="nucleotide sequence ID" value="XM_029358921.1"/>
</dbReference>
<dbReference type="Gene3D" id="1.10.390.10">
    <property type="entry name" value="Neutral Protease Domain 2"/>
    <property type="match status" value="1"/>
</dbReference>
<feature type="compositionally biased region" description="Basic and acidic residues" evidence="1">
    <location>
        <begin position="897"/>
        <end position="907"/>
    </location>
</feature>
<feature type="compositionally biased region" description="Basic and acidic residues" evidence="1">
    <location>
        <begin position="2119"/>
        <end position="2138"/>
    </location>
</feature>
<dbReference type="SUPFAM" id="SSF55486">
    <property type="entry name" value="Metalloproteases ('zincins'), catalytic domain"/>
    <property type="match status" value="1"/>
</dbReference>
<feature type="region of interest" description="Disordered" evidence="1">
    <location>
        <begin position="1269"/>
        <end position="1295"/>
    </location>
</feature>
<feature type="compositionally biased region" description="Basic and acidic residues" evidence="1">
    <location>
        <begin position="1094"/>
        <end position="1108"/>
    </location>
</feature>
<feature type="region of interest" description="Disordered" evidence="1">
    <location>
        <begin position="1713"/>
        <end position="1737"/>
    </location>
</feature>
<feature type="region of interest" description="Disordered" evidence="1">
    <location>
        <begin position="2033"/>
        <end position="2066"/>
    </location>
</feature>
<evidence type="ECO:0000313" key="3">
    <source>
        <dbReference type="EMBL" id="PFH37824.1"/>
    </source>
</evidence>
<feature type="region of interest" description="Disordered" evidence="1">
    <location>
        <begin position="1896"/>
        <end position="1988"/>
    </location>
</feature>
<feature type="compositionally biased region" description="Low complexity" evidence="1">
    <location>
        <begin position="1063"/>
        <end position="1091"/>
    </location>
</feature>
<feature type="compositionally biased region" description="Basic and acidic residues" evidence="1">
    <location>
        <begin position="870"/>
        <end position="881"/>
    </location>
</feature>
<dbReference type="GO" id="GO:0008270">
    <property type="term" value="F:zinc ion binding"/>
    <property type="evidence" value="ECO:0007669"/>
    <property type="project" value="TreeGrafter"/>
</dbReference>
<feature type="region of interest" description="Disordered" evidence="1">
    <location>
        <begin position="2093"/>
        <end position="2151"/>
    </location>
</feature>
<dbReference type="GO" id="GO:0016020">
    <property type="term" value="C:membrane"/>
    <property type="evidence" value="ECO:0007669"/>
    <property type="project" value="TreeGrafter"/>
</dbReference>
<feature type="region of interest" description="Disordered" evidence="1">
    <location>
        <begin position="551"/>
        <end position="577"/>
    </location>
</feature>
<feature type="compositionally biased region" description="Acidic residues" evidence="1">
    <location>
        <begin position="396"/>
        <end position="406"/>
    </location>
</feature>
<dbReference type="InterPro" id="IPR050344">
    <property type="entry name" value="Peptidase_M1_aminopeptidases"/>
</dbReference>
<feature type="compositionally biased region" description="Low complexity" evidence="1">
    <location>
        <begin position="1641"/>
        <end position="1653"/>
    </location>
</feature>
<dbReference type="SUPFAM" id="SSF63737">
    <property type="entry name" value="Leukotriene A4 hydrolase N-terminal domain"/>
    <property type="match status" value="1"/>
</dbReference>
<feature type="compositionally biased region" description="Low complexity" evidence="1">
    <location>
        <begin position="1191"/>
        <end position="1200"/>
    </location>
</feature>
<dbReference type="InterPro" id="IPR027268">
    <property type="entry name" value="Peptidase_M4/M1_CTD_sf"/>
</dbReference>
<dbReference type="STRING" id="94643.A0A2A9MKR2"/>
<feature type="region of interest" description="Disordered" evidence="1">
    <location>
        <begin position="1641"/>
        <end position="1660"/>
    </location>
</feature>
<dbReference type="Gene3D" id="2.60.40.1730">
    <property type="entry name" value="tricorn interacting facor f3 domain"/>
    <property type="match status" value="1"/>
</dbReference>
<feature type="transmembrane region" description="Helical" evidence="2">
    <location>
        <begin position="14"/>
        <end position="35"/>
    </location>
</feature>
<feature type="compositionally biased region" description="Low complexity" evidence="1">
    <location>
        <begin position="1725"/>
        <end position="1736"/>
    </location>
</feature>
<evidence type="ECO:0000256" key="2">
    <source>
        <dbReference type="SAM" id="Phobius"/>
    </source>
</evidence>
<dbReference type="OrthoDB" id="10031169at2759"/>
<name>A0A2A9MKR2_BESBE</name>
<feature type="compositionally biased region" description="Basic and acidic residues" evidence="1">
    <location>
        <begin position="2486"/>
        <end position="2495"/>
    </location>
</feature>
<feature type="compositionally biased region" description="Basic and acidic residues" evidence="1">
    <location>
        <begin position="1217"/>
        <end position="1235"/>
    </location>
</feature>
<organism evidence="3 4">
    <name type="scientific">Besnoitia besnoiti</name>
    <name type="common">Apicomplexan protozoan</name>
    <dbReference type="NCBI Taxonomy" id="94643"/>
    <lineage>
        <taxon>Eukaryota</taxon>
        <taxon>Sar</taxon>
        <taxon>Alveolata</taxon>
        <taxon>Apicomplexa</taxon>
        <taxon>Conoidasida</taxon>
        <taxon>Coccidia</taxon>
        <taxon>Eucoccidiorida</taxon>
        <taxon>Eimeriorina</taxon>
        <taxon>Sarcocystidae</taxon>
        <taxon>Besnoitia</taxon>
    </lineage>
</organism>
<dbReference type="PANTHER" id="PTHR11533">
    <property type="entry name" value="PROTEASE M1 ZINC METALLOPROTEASE"/>
    <property type="match status" value="1"/>
</dbReference>
<sequence>MGDFSSANATGGGLGLQGALIGLLGVALYAGRWWMNSWIAEARRTKERMEPMWLHDKELSIPDVQEESEARARSALLHSIDYTLLIHLVGASTFVPSSTASVPAASGLNGGRCVYAGEILVEFCLKPSAASLALAKGIFLNFSGGVIQGLWINGKHVGGDGAPLHAAGFLSFRLPEPIHWRRHRLHIPGAWLLARETNKVFVSFVNCFDQAGAGMQRVTDPRDNEEYLLADCRLYEAHRIFPCFDQADLQGTFSLTVTAPPSCSVVANTQVAHVYRDTVDYTLKTRKEENLDVDESLPPSFLDDVPRGACRVWAFKRSGAMSPSRFFLAVGPFQVFRAFLPTFSFFPSAASAELRRRRSRLGLRRQAGGADTHSPSAAESLQYTDLWHSSPGESLTTEESDEASSEEGEHGDRLVPLAFYLRASRRFASEDWEMLLSLLTDAFTHFEQFFQIPFGGHKLDVLFLPHDLSPLSYATNGALLLRDSLLECLFLPPAPSRLLEAAEADDILSAVHTLYRVVCGLWTGTNPCACALDASTSLCLCLPRRHGSEALRRGARREDETGGEAESHADEATSRGDPHTWWSDAWIPDAIAIYLAAEALGYSHRDAFLRLLLEHVASRRFLSAWLRPLPFASPMEAASASLSRPPSSVFFASDGAFSMRRLCISSPFQAAPLLAGPLGPALAAGGALLSPSRPDALLRSVSSKAPLGAEEGEEAALRRSREDRLWARSPPPSFFAVLKAAAALAVTSAASVSPRRRVGRGDGCGAGGQRAPDEDQLEAACGVARAKGDSQSRVLKSISTTAVLQLQREGTKHMQDRLAGAALWRQRDRPKRGGGQQGPRAGGAESPSEGRIAPPPVSLPDSDGSGRYSQEVEPKGARGDRSQAAGDNDSEGGEAADAERASHEEDREDARLLEDALIWHWFHAHIKQWAYTADSKPTTHPLCFALESTDASSLVIPAIAFGKGAALLRQCRCSVGSEHFAESLRRYVRLQHRFAPSALVLLRRCLYLSPSPDASGGRSAMPGASSVSPSSSSSSSAPRSGLSWQPRASGAGARDPGTGRTRGSSAGAGFMEGAGAARTRGGTPAELAAGGCERGCEGGDKGGRGARHEGRLRDDAAETHAGLSSCATHSARLGEEERMARRLHRRQQRNANIVSRAASQPARKQLSWYSLKTLCPSESEEEDTASDSDRSSLSSRSAALGEGDSEQGTPALQTGKEGAERDSDSGAREEKKEKTLPPRAVLLGKWWAQSGVKVLRPVWICSRTLSSSRLAPGRGAPLNPSPPGPRPLRLSRGDSLASSASSAALSSLGSRGDARGGPLTRAEFVALGPSSVSSLSISSFHLLQFDAAFPRLPGSSAALAARGADPSNAPALPVQRVALDCFFSSQDPHFVASRRKEKAEEPDVEVQRIWVSVTEKMTAIRELLHTPSPRAVLCNPTDELYLLPYLDDASQAFLLPSLPSLSASSMHRLLIAAALWTRVKEARLPADVFLQHVLHAMEHEREVALLACVFNFLYAALLNFIPEPLFFSVAASVSHTALLRAAGGARVIAPLSRSSSSSLESPVASPSPSSFESLSSAAFVSAASLSGASADEGLPFCVRAFWMDVAVRTAFTPCAVLRLLHLLHLQDFLLQRVSLPSSPAKAARLKAPAPSSSEGNKRSRGASCVSCAQEPAALCLTENPSRQAETGDEQRMHAGFDMELSRPPDMAWAGLHAGSRRRNSEAEDGLASSLSHLSGGRTAGAEHKACEGEVLTAELPTLVIGAISASHGAKRDGLSRPQQLCPVSAEDDSFPWASPSRRAARVSSHSLSRQPPFPLLPCCGVLRSHTCDACLAWAAEKRNTLFQQMPSASLPPQRRCSVGSCETLHSGTECVADAKARRHSAGESGERVSRHELLRRPGEGETVPRGISQAATRGRSQILHQRPGARHITNIGEGQRDNVHCSEGAETSANVSSSIRDRKEVPRSPEGGSSRSVSLSLPPPFPSSAKRKSDISVAICTADFSRELATPNAAQPPHSCGHWCSGCGVFCPLMESPASPGKSSPGVHTPPILTRATSAPSGTSLESPMEDLEALEHEVSRRASSGGGVLECIEEDAPAQEGDRPQLNAHRRNPHAPAQQISEARKSLRQREGDGFPHEPVRGEGVTSSREPRAGERVLFPGVHTPVLDATVGSRLWSGVEGSRSRCSSDSIQVQHSKLLVGMQFVRIVRESEGTACPRVLQVPHIPQGAAQFPPFLTQMQRWLILERLFACRDTDLAAVAPPLNLGSQPVLPHHANGLPVPYATREESAHENAPFPTPRSGWTLESLPGSAWNGAQELVDRSDEAKRARIAAGARIWSDAKRHLLRRELAHDPDVIRRAAGAARCHAAAPSDACKDAHFCHFINPPAQSSSVAAAAAAALAAFQQRAPGHRELLAEFEERFFECIFDVYLQLPRPVAHAVWTHLFPFHHPTQRTVQRTHHLLLKVRQELRKRTQSHGAEAGSSAAAQRADNRTAEKNQRAAAATAVAAAADATAAAGASSNRQGTGGREWEGGAFSSASRHRDQNSATGSRSALYSRNGSLRGKNNHAPDRRSCGESERRRGAAGAGGALAGGAKTEAEKNALVCLLRAAADAQARLLLSRRCRDAVLSGTQQSE</sequence>
<feature type="compositionally biased region" description="Low complexity" evidence="1">
    <location>
        <begin position="1019"/>
        <end position="1043"/>
    </location>
</feature>
<dbReference type="PANTHER" id="PTHR11533:SF174">
    <property type="entry name" value="PUROMYCIN-SENSITIVE AMINOPEPTIDASE-RELATED"/>
    <property type="match status" value="1"/>
</dbReference>
<dbReference type="KEGG" id="bbes:BESB_001660"/>
<evidence type="ECO:0000313" key="4">
    <source>
        <dbReference type="Proteomes" id="UP000224006"/>
    </source>
</evidence>
<keyword evidence="2" id="KW-0472">Membrane</keyword>
<feature type="region of interest" description="Disordered" evidence="1">
    <location>
        <begin position="2513"/>
        <end position="2591"/>
    </location>
</feature>
<feature type="compositionally biased region" description="Polar residues" evidence="1">
    <location>
        <begin position="2051"/>
        <end position="2062"/>
    </location>
</feature>
<keyword evidence="4" id="KW-1185">Reference proteome</keyword>
<reference evidence="3 4" key="1">
    <citation type="submission" date="2017-09" db="EMBL/GenBank/DDBJ databases">
        <title>Genome sequencing of Besnoitia besnoiti strain Bb-Ger1.</title>
        <authorList>
            <person name="Schares G."/>
            <person name="Venepally P."/>
            <person name="Lorenzi H.A."/>
        </authorList>
    </citation>
    <scope>NUCLEOTIDE SEQUENCE [LARGE SCALE GENOMIC DNA]</scope>
    <source>
        <strain evidence="3 4">Bb-Ger1</strain>
    </source>
</reference>
<feature type="region of interest" description="Disordered" evidence="1">
    <location>
        <begin position="1177"/>
        <end position="1235"/>
    </location>
</feature>
<feature type="compositionally biased region" description="Basic and acidic residues" evidence="1">
    <location>
        <begin position="2564"/>
        <end position="2578"/>
    </location>
</feature>
<protein>
    <submittedName>
        <fullName evidence="3">Uncharacterized protein</fullName>
    </submittedName>
</protein>
<feature type="compositionally biased region" description="Polar residues" evidence="1">
    <location>
        <begin position="1945"/>
        <end position="1954"/>
    </location>
</feature>
<dbReference type="GO" id="GO:0042277">
    <property type="term" value="F:peptide binding"/>
    <property type="evidence" value="ECO:0007669"/>
    <property type="project" value="TreeGrafter"/>
</dbReference>
<dbReference type="GO" id="GO:0005615">
    <property type="term" value="C:extracellular space"/>
    <property type="evidence" value="ECO:0007669"/>
    <property type="project" value="TreeGrafter"/>
</dbReference>
<dbReference type="Proteomes" id="UP000224006">
    <property type="component" value="Chromosome I"/>
</dbReference>